<dbReference type="InterPro" id="IPR036390">
    <property type="entry name" value="WH_DNA-bd_sf"/>
</dbReference>
<dbReference type="KEGG" id="mlo:mll2325"/>
<evidence type="ECO:0000256" key="2">
    <source>
        <dbReference type="ARBA" id="ARBA00023125"/>
    </source>
</evidence>
<feature type="domain" description="HTH gntR-type" evidence="4">
    <location>
        <begin position="40"/>
        <end position="107"/>
    </location>
</feature>
<evidence type="ECO:0000313" key="6">
    <source>
        <dbReference type="Proteomes" id="UP000000552"/>
    </source>
</evidence>
<dbReference type="Gene3D" id="1.20.120.530">
    <property type="entry name" value="GntR ligand-binding domain-like"/>
    <property type="match status" value="1"/>
</dbReference>
<keyword evidence="2" id="KW-0238">DNA-binding</keyword>
<evidence type="ECO:0000259" key="4">
    <source>
        <dbReference type="PROSITE" id="PS50949"/>
    </source>
</evidence>
<evidence type="ECO:0000256" key="3">
    <source>
        <dbReference type="ARBA" id="ARBA00023163"/>
    </source>
</evidence>
<dbReference type="HOGENOM" id="CLU_017584_5_4_5"/>
<dbReference type="Pfam" id="PF07729">
    <property type="entry name" value="FCD"/>
    <property type="match status" value="1"/>
</dbReference>
<dbReference type="eggNOG" id="COG1802">
    <property type="taxonomic scope" value="Bacteria"/>
</dbReference>
<keyword evidence="1" id="KW-0805">Transcription regulation</keyword>
<dbReference type="EMBL" id="BA000012">
    <property type="protein sequence ID" value="BAB49480.1"/>
    <property type="molecule type" value="Genomic_DNA"/>
</dbReference>
<evidence type="ECO:0000256" key="1">
    <source>
        <dbReference type="ARBA" id="ARBA00023015"/>
    </source>
</evidence>
<reference evidence="5 6" key="1">
    <citation type="journal article" date="2000" name="DNA Res.">
        <title>Complete genome structure of the nitrogen-fixing symbiotic bacterium Mesorhizobium loti.</title>
        <authorList>
            <person name="Kaneko T."/>
            <person name="Nakamura Y."/>
            <person name="Sato S."/>
            <person name="Asamizu E."/>
            <person name="Kato T."/>
            <person name="Sasamoto S."/>
            <person name="Watanabe A."/>
            <person name="Idesawa K."/>
            <person name="Ishikawa A."/>
            <person name="Kawashima K."/>
            <person name="Kimura T."/>
            <person name="Kishida Y."/>
            <person name="Kiyokawa C."/>
            <person name="Kohara M."/>
            <person name="Matsumoto M."/>
            <person name="Matsuno A."/>
            <person name="Mochizuki Y."/>
            <person name="Nakayama S."/>
            <person name="Nakazaki N."/>
            <person name="Shimpo S."/>
            <person name="Sugimoto M."/>
            <person name="Takeuchi C."/>
            <person name="Yamada M."/>
            <person name="Tabata S."/>
        </authorList>
    </citation>
    <scope>NUCLEOTIDE SEQUENCE [LARGE SCALE GENOMIC DNA]</scope>
    <source>
        <strain evidence="6">LMG 29417 / CECT 9101 / MAFF 303099</strain>
    </source>
</reference>
<dbReference type="SMART" id="SM00345">
    <property type="entry name" value="HTH_GNTR"/>
    <property type="match status" value="1"/>
</dbReference>
<dbReference type="SUPFAM" id="SSF46785">
    <property type="entry name" value="Winged helix' DNA-binding domain"/>
    <property type="match status" value="1"/>
</dbReference>
<dbReference type="PANTHER" id="PTHR43537:SF5">
    <property type="entry name" value="UXU OPERON TRANSCRIPTIONAL REGULATOR"/>
    <property type="match status" value="1"/>
</dbReference>
<dbReference type="InterPro" id="IPR011711">
    <property type="entry name" value="GntR_C"/>
</dbReference>
<accession>Q98IN6</accession>
<sequence length="255" mass="29142">MEIVRDIEKGVYSRKGEPALAETREFKAEPPEGIDPLGASSEGASLYELIREDIIEGRLAANERLVVTDLARRHGTSTNPVREALQLLRGEGFVIFLPNRGARVRPIDQDFVRDIYEIGVLIEPALTRWFVNMATVEDIAELERIQGLIEENNFADTFRHSELDTAFHTVMYQRHYNRHAAELWWKHREVLRAVSRRFNFTLARRAAIIREHRELIAHVKAGNADEAAELIARHVEGSGRHVLEHMRARNAARAG</sequence>
<dbReference type="Pfam" id="PF00392">
    <property type="entry name" value="GntR"/>
    <property type="match status" value="1"/>
</dbReference>
<dbReference type="InterPro" id="IPR000524">
    <property type="entry name" value="Tscrpt_reg_HTH_GntR"/>
</dbReference>
<keyword evidence="3" id="KW-0804">Transcription</keyword>
<dbReference type="AlphaFoldDB" id="Q98IN6"/>
<dbReference type="GO" id="GO:0003677">
    <property type="term" value="F:DNA binding"/>
    <property type="evidence" value="ECO:0007669"/>
    <property type="project" value="UniProtKB-KW"/>
</dbReference>
<dbReference type="InterPro" id="IPR036388">
    <property type="entry name" value="WH-like_DNA-bd_sf"/>
</dbReference>
<gene>
    <name evidence="5" type="ordered locus">mll2325</name>
</gene>
<dbReference type="PANTHER" id="PTHR43537">
    <property type="entry name" value="TRANSCRIPTIONAL REGULATOR, GNTR FAMILY"/>
    <property type="match status" value="1"/>
</dbReference>
<dbReference type="GO" id="GO:0003700">
    <property type="term" value="F:DNA-binding transcription factor activity"/>
    <property type="evidence" value="ECO:0007669"/>
    <property type="project" value="InterPro"/>
</dbReference>
<dbReference type="SUPFAM" id="SSF48008">
    <property type="entry name" value="GntR ligand-binding domain-like"/>
    <property type="match status" value="1"/>
</dbReference>
<proteinExistence type="predicted"/>
<organism evidence="5 6">
    <name type="scientific">Mesorhizobium japonicum (strain LMG 29417 / CECT 9101 / MAFF 303099)</name>
    <name type="common">Mesorhizobium loti (strain MAFF 303099)</name>
    <dbReference type="NCBI Taxonomy" id="266835"/>
    <lineage>
        <taxon>Bacteria</taxon>
        <taxon>Pseudomonadati</taxon>
        <taxon>Pseudomonadota</taxon>
        <taxon>Alphaproteobacteria</taxon>
        <taxon>Hyphomicrobiales</taxon>
        <taxon>Phyllobacteriaceae</taxon>
        <taxon>Mesorhizobium</taxon>
    </lineage>
</organism>
<dbReference type="Gene3D" id="1.10.10.10">
    <property type="entry name" value="Winged helix-like DNA-binding domain superfamily/Winged helix DNA-binding domain"/>
    <property type="match status" value="1"/>
</dbReference>
<dbReference type="CDD" id="cd07377">
    <property type="entry name" value="WHTH_GntR"/>
    <property type="match status" value="1"/>
</dbReference>
<name>Q98IN6_RHILO</name>
<protein>
    <submittedName>
        <fullName evidence="5">Probable transcriptional regulator</fullName>
    </submittedName>
</protein>
<dbReference type="SMART" id="SM00895">
    <property type="entry name" value="FCD"/>
    <property type="match status" value="1"/>
</dbReference>
<evidence type="ECO:0000313" key="5">
    <source>
        <dbReference type="EMBL" id="BAB49480.1"/>
    </source>
</evidence>
<dbReference type="Proteomes" id="UP000000552">
    <property type="component" value="Chromosome"/>
</dbReference>
<dbReference type="PROSITE" id="PS50949">
    <property type="entry name" value="HTH_GNTR"/>
    <property type="match status" value="1"/>
</dbReference>
<dbReference type="InterPro" id="IPR008920">
    <property type="entry name" value="TF_FadR/GntR_C"/>
</dbReference>